<keyword evidence="3" id="KW-1185">Reference proteome</keyword>
<proteinExistence type="predicted"/>
<evidence type="ECO:0000256" key="1">
    <source>
        <dbReference type="SAM" id="MobiDB-lite"/>
    </source>
</evidence>
<dbReference type="InterPro" id="IPR009922">
    <property type="entry name" value="DUF1457"/>
</dbReference>
<protein>
    <submittedName>
        <fullName evidence="2">PAS domain-containing protein</fullName>
    </submittedName>
</protein>
<evidence type="ECO:0000313" key="3">
    <source>
        <dbReference type="Proteomes" id="UP001596150"/>
    </source>
</evidence>
<gene>
    <name evidence="2" type="ORF">ACFPP9_05615</name>
</gene>
<comment type="caution">
    <text evidence="2">The sequence shown here is derived from an EMBL/GenBank/DDBJ whole genome shotgun (WGS) entry which is preliminary data.</text>
</comment>
<sequence>MSDEFPTRHASSQQLYAYWQGQRAGRPAPLRSAIEPVHFAKLLGDIFLLDASHTTAFPFRLAGTGLCANFGRELTGDDFLSIWQGTDREPLATTLRTIARNASVAIVEIAGQTERGNTVSVEMLLLPISQDGRRNDRILGLFSPLERPYWLGMQPIVRQQVLSLRWLEPEASLSTATSIAARPLPAVLRTPEPAGPTTPVQPSGRRHHHLVVLDGGRD</sequence>
<organism evidence="2 3">
    <name type="scientific">Kaistia terrae</name>
    <dbReference type="NCBI Taxonomy" id="537017"/>
    <lineage>
        <taxon>Bacteria</taxon>
        <taxon>Pseudomonadati</taxon>
        <taxon>Pseudomonadota</taxon>
        <taxon>Alphaproteobacteria</taxon>
        <taxon>Hyphomicrobiales</taxon>
        <taxon>Kaistiaceae</taxon>
        <taxon>Kaistia</taxon>
    </lineage>
</organism>
<dbReference type="Proteomes" id="UP001596150">
    <property type="component" value="Unassembled WGS sequence"/>
</dbReference>
<reference evidence="3" key="1">
    <citation type="journal article" date="2019" name="Int. J. Syst. Evol. Microbiol.">
        <title>The Global Catalogue of Microorganisms (GCM) 10K type strain sequencing project: providing services to taxonomists for standard genome sequencing and annotation.</title>
        <authorList>
            <consortium name="The Broad Institute Genomics Platform"/>
            <consortium name="The Broad Institute Genome Sequencing Center for Infectious Disease"/>
            <person name="Wu L."/>
            <person name="Ma J."/>
        </authorList>
    </citation>
    <scope>NUCLEOTIDE SEQUENCE [LARGE SCALE GENOMIC DNA]</scope>
    <source>
        <strain evidence="3">KACC 12633</strain>
    </source>
</reference>
<accession>A0ABW0PRR1</accession>
<dbReference type="EMBL" id="JBHSML010000002">
    <property type="protein sequence ID" value="MFC5515240.1"/>
    <property type="molecule type" value="Genomic_DNA"/>
</dbReference>
<dbReference type="RefSeq" id="WP_266343236.1">
    <property type="nucleotide sequence ID" value="NZ_JAPKNH010000002.1"/>
</dbReference>
<evidence type="ECO:0000313" key="2">
    <source>
        <dbReference type="EMBL" id="MFC5515240.1"/>
    </source>
</evidence>
<feature type="region of interest" description="Disordered" evidence="1">
    <location>
        <begin position="188"/>
        <end position="207"/>
    </location>
</feature>
<name>A0ABW0PRR1_9HYPH</name>
<dbReference type="Pfam" id="PF07310">
    <property type="entry name" value="PAS_5"/>
    <property type="match status" value="1"/>
</dbReference>
<dbReference type="PIRSF" id="PIRSF031878">
    <property type="entry name" value="UCP031878"/>
    <property type="match status" value="1"/>
</dbReference>